<dbReference type="EMBL" id="JAFCIX010000392">
    <property type="protein sequence ID" value="KAH6591951.1"/>
    <property type="molecule type" value="Genomic_DNA"/>
</dbReference>
<accession>A0ABQ8F4A8</accession>
<reference evidence="2 3" key="1">
    <citation type="submission" date="2021-02" db="EMBL/GenBank/DDBJ databases">
        <title>Variation within the Batrachochytrium salamandrivorans European outbreak.</title>
        <authorList>
            <person name="Kelly M."/>
            <person name="Pasmans F."/>
            <person name="Shea T.P."/>
            <person name="Munoz J.F."/>
            <person name="Carranza S."/>
            <person name="Cuomo C.A."/>
            <person name="Martel A."/>
        </authorList>
    </citation>
    <scope>NUCLEOTIDE SEQUENCE [LARGE SCALE GENOMIC DNA]</scope>
    <source>
        <strain evidence="2 3">AMFP18/2</strain>
    </source>
</reference>
<keyword evidence="3" id="KW-1185">Reference proteome</keyword>
<proteinExistence type="predicted"/>
<protein>
    <recommendedName>
        <fullName evidence="4">Telomere-associated protein Rif1 N-terminal domain-containing protein</fullName>
    </recommendedName>
</protein>
<gene>
    <name evidence="2" type="ORF">BASA50_008351</name>
</gene>
<organism evidence="2 3">
    <name type="scientific">Batrachochytrium salamandrivorans</name>
    <dbReference type="NCBI Taxonomy" id="1357716"/>
    <lineage>
        <taxon>Eukaryota</taxon>
        <taxon>Fungi</taxon>
        <taxon>Fungi incertae sedis</taxon>
        <taxon>Chytridiomycota</taxon>
        <taxon>Chytridiomycota incertae sedis</taxon>
        <taxon>Chytridiomycetes</taxon>
        <taxon>Rhizophydiales</taxon>
        <taxon>Rhizophydiales incertae sedis</taxon>
        <taxon>Batrachochytrium</taxon>
    </lineage>
</organism>
<comment type="caution">
    <text evidence="2">The sequence shown here is derived from an EMBL/GenBank/DDBJ whole genome shotgun (WGS) entry which is preliminary data.</text>
</comment>
<feature type="compositionally biased region" description="Basic and acidic residues" evidence="1">
    <location>
        <begin position="664"/>
        <end position="676"/>
    </location>
</feature>
<evidence type="ECO:0000313" key="2">
    <source>
        <dbReference type="EMBL" id="KAH6591951.1"/>
    </source>
</evidence>
<feature type="region of interest" description="Disordered" evidence="1">
    <location>
        <begin position="662"/>
        <end position="682"/>
    </location>
</feature>
<dbReference type="Proteomes" id="UP001648503">
    <property type="component" value="Unassembled WGS sequence"/>
</dbReference>
<evidence type="ECO:0008006" key="4">
    <source>
        <dbReference type="Google" id="ProtNLM"/>
    </source>
</evidence>
<evidence type="ECO:0000313" key="3">
    <source>
        <dbReference type="Proteomes" id="UP001648503"/>
    </source>
</evidence>
<sequence length="904" mass="100791">MSEFPHAPWINIGDDSITLDRFLDLVEALDEARTNHSTEEEMLTIASKLKKMCTYHEIRRHCLVQEELDVLDCFAASIRDCIKERDYMTCKNTNRICSMILSSILELVNDSDRLIKLDDISNKKNPTLESLISKRNSVAIFRHNSGILNLIGEILCLNGNLQSDSLSHSCSIYGENANTDISCKVLLQITRNVQLSPMHPSLQALNSYYLPQSVWMAYLNLLNSGDPMDRAENIFTTYISLWSSMGSRDQIDSLLSVLFHCASRGSKPPPITTEKLMLPYDEFLESLLRTADTSLGRGKSLGTTSNDLCTKYALGTLSGSAQNLIQFMIHFVFTRIKGTYKSQLLKYIRKELFDCYISLRTKDVRIAISDSTCSKSSANGGTHSQIYYVTPYNLKQSFVEINAMLVYSALESADVSLNLAQNLETSFLMLFGNSPSSDLTCVGKDSLFSVCVTTDMNSDHSSKQFLVFAEFVYEYYSKMITLNGYLSVNVLDPVLWRGIQSMCVISARILLLADASEASSMTEPRTHSCKNSQSHIHSALTRSILEYLAHRHASQWIDTCFTRPMAWRFLVDFLNVMLDQQPGCNEDLANESNSGLSKHLSCHSKISRPLSNLHSNAKSTLDLHETLATSKPIASTFLSLNPLPHIGPLVTHTAVSTLATETPENQRYKQSSETKQLHVPTPQSHYETVLQNMTLSIRSTLSSLAPVVRPSMRPKSASIATCRKQKIEANNGVVERTSDVYVEKTRRIAYSSEANLTRRTFLLDKELLVFLNSDAADILPRLQSTLIRIPSRLACTHDALQSLVFALTAARASFQTLSCPISTPDLRLPLTCVSRSNHSLLQPLSNSLRPTREIGNTAQLQPIHTGSLANMMKLVPVPPIDPPPVLSGRCKKPISYTPFCGTIN</sequence>
<evidence type="ECO:0000256" key="1">
    <source>
        <dbReference type="SAM" id="MobiDB-lite"/>
    </source>
</evidence>
<name>A0ABQ8F4A8_9FUNG</name>